<dbReference type="SUPFAM" id="SSF81296">
    <property type="entry name" value="E set domains"/>
    <property type="match status" value="1"/>
</dbReference>
<sequence>TWTDVSVSGLSWTYVDGRTLADGDYNYQLRVIDDAGNISATTSQVVTIDTVAPDASKTIAIDSISDDTGLSSSDFITNDTSLTLHGSLGATLADGEYAQISIDGGVTWQNVIVTGNSWYYVDGRTLGNQTYDYYVRVVDAAGNVGASAHQQVTVDTVAPDAAITVTVDNITVDTGFDNNDFLTSSTSYTLNGTLGAELGAGEYVQVSMDGGTTWVYATVSGTRWSYNDTRTLADGDYRYQVRVVDQAGNVGATTTQDVTVDTQAPQYGITIDSISEDTGQSGSDFITMDTSLTINGSVGSALAS</sequence>
<evidence type="ECO:0000259" key="1">
    <source>
        <dbReference type="Pfam" id="PF19077"/>
    </source>
</evidence>
<dbReference type="InterPro" id="IPR014756">
    <property type="entry name" value="Ig_E-set"/>
</dbReference>
<dbReference type="Gene3D" id="2.60.40.10">
    <property type="entry name" value="Immunoglobulins"/>
    <property type="match status" value="3"/>
</dbReference>
<accession>A0A6L3XCT7</accession>
<dbReference type="Proteomes" id="UP000476281">
    <property type="component" value="Unassembled WGS sequence"/>
</dbReference>
<feature type="non-terminal residue" evidence="2">
    <location>
        <position position="304"/>
    </location>
</feature>
<proteinExistence type="predicted"/>
<feature type="domain" description="Bacterial Ig-like" evidence="1">
    <location>
        <begin position="63"/>
        <end position="156"/>
    </location>
</feature>
<feature type="domain" description="Bacterial Ig-like" evidence="1">
    <location>
        <begin position="171"/>
        <end position="262"/>
    </location>
</feature>
<dbReference type="InterPro" id="IPR013783">
    <property type="entry name" value="Ig-like_fold"/>
</dbReference>
<name>A0A6L3XCT7_9ENTR</name>
<evidence type="ECO:0000313" key="2">
    <source>
        <dbReference type="EMBL" id="KAB2483286.1"/>
    </source>
</evidence>
<protein>
    <recommendedName>
        <fullName evidence="1">Bacterial Ig-like domain-containing protein</fullName>
    </recommendedName>
</protein>
<dbReference type="AlphaFoldDB" id="A0A6L3XCT7"/>
<gene>
    <name evidence="2" type="ORF">F9C29_27900</name>
</gene>
<feature type="domain" description="Bacterial Ig-like" evidence="1">
    <location>
        <begin position="8"/>
        <end position="50"/>
    </location>
</feature>
<evidence type="ECO:0000313" key="3">
    <source>
        <dbReference type="Proteomes" id="UP000476281"/>
    </source>
</evidence>
<dbReference type="EMBL" id="WBSZ01001617">
    <property type="protein sequence ID" value="KAB2483286.1"/>
    <property type="molecule type" value="Genomic_DNA"/>
</dbReference>
<dbReference type="Pfam" id="PF19077">
    <property type="entry name" value="Big_13"/>
    <property type="match status" value="3"/>
</dbReference>
<reference evidence="2 3" key="1">
    <citation type="submission" date="2019-09" db="EMBL/GenBank/DDBJ databases">
        <title>Reversal of blaTEM antimicrobial resistance by CRISPR-Cas9 in clinical E. coli and other Enterobacteriaceae strains.</title>
        <authorList>
            <person name="Tagliaferri T."/>
            <person name="Guimaraes N."/>
            <person name="Pereira M."/>
            <person name="Felicori L."/>
            <person name="Horz H.-P."/>
            <person name="Santos S."/>
            <person name="Mendes T."/>
        </authorList>
    </citation>
    <scope>NUCLEOTIDE SEQUENCE [LARGE SCALE GENOMIC DNA]</scope>
    <source>
        <strain evidence="2 3">E2_blaTEM_MG</strain>
    </source>
</reference>
<organism evidence="2 3">
    <name type="scientific">Enterobacter hormaechei</name>
    <dbReference type="NCBI Taxonomy" id="158836"/>
    <lineage>
        <taxon>Bacteria</taxon>
        <taxon>Pseudomonadati</taxon>
        <taxon>Pseudomonadota</taxon>
        <taxon>Gammaproteobacteria</taxon>
        <taxon>Enterobacterales</taxon>
        <taxon>Enterobacteriaceae</taxon>
        <taxon>Enterobacter</taxon>
        <taxon>Enterobacter cloacae complex</taxon>
    </lineage>
</organism>
<feature type="non-terminal residue" evidence="2">
    <location>
        <position position="1"/>
    </location>
</feature>
<dbReference type="InterPro" id="IPR044016">
    <property type="entry name" value="Big_13"/>
</dbReference>
<comment type="caution">
    <text evidence="2">The sequence shown here is derived from an EMBL/GenBank/DDBJ whole genome shotgun (WGS) entry which is preliminary data.</text>
</comment>
<dbReference type="NCBIfam" id="NF033510">
    <property type="entry name" value="Ca_tandemer"/>
    <property type="match status" value="1"/>
</dbReference>